<evidence type="ECO:0000256" key="2">
    <source>
        <dbReference type="ARBA" id="ARBA00022801"/>
    </source>
</evidence>
<keyword evidence="5" id="KW-1185">Reference proteome</keyword>
<sequence>MSDADLPLEHVHAEPDEPTEGAAPAVFVMHGRGADEEDLLPIAQRLPDTLHVVSLRAPERLRGGFTWYELVMPEGDLHQSQPDQEDFRRSLDLVVESIDEAVDSYGLDEDRIGLLGFSQGGIMSLSLLVEDPSSYEWVVAMHSYLPESHEDRSPEGIEDQPVFVGAGKQDRVIPRKRSQRAAERLREMGADVTFRAYEAPHGVAQAELDDVVEWVNGEVR</sequence>
<dbReference type="AlphaFoldDB" id="A0ABD5Z2K3"/>
<dbReference type="PANTHER" id="PTHR10655">
    <property type="entry name" value="LYSOPHOSPHOLIPASE-RELATED"/>
    <property type="match status" value="1"/>
</dbReference>
<dbReference type="SUPFAM" id="SSF53474">
    <property type="entry name" value="alpha/beta-Hydrolases"/>
    <property type="match status" value="1"/>
</dbReference>
<dbReference type="Pfam" id="PF02230">
    <property type="entry name" value="Abhydrolase_2"/>
    <property type="match status" value="1"/>
</dbReference>
<organism evidence="4 5">
    <name type="scientific">Halospeciosus flavus</name>
    <dbReference type="NCBI Taxonomy" id="3032283"/>
    <lineage>
        <taxon>Archaea</taxon>
        <taxon>Methanobacteriati</taxon>
        <taxon>Methanobacteriota</taxon>
        <taxon>Stenosarchaea group</taxon>
        <taxon>Halobacteria</taxon>
        <taxon>Halobacteriales</taxon>
        <taxon>Halobacteriaceae</taxon>
        <taxon>Halospeciosus</taxon>
    </lineage>
</organism>
<dbReference type="GO" id="GO:0016787">
    <property type="term" value="F:hydrolase activity"/>
    <property type="evidence" value="ECO:0007669"/>
    <property type="project" value="UniProtKB-KW"/>
</dbReference>
<dbReference type="Proteomes" id="UP001596447">
    <property type="component" value="Unassembled WGS sequence"/>
</dbReference>
<gene>
    <name evidence="4" type="ORF">ACFQJ9_08380</name>
</gene>
<proteinExistence type="inferred from homology"/>
<name>A0ABD5Z2K3_9EURY</name>
<dbReference type="PANTHER" id="PTHR10655:SF17">
    <property type="entry name" value="LYSOPHOSPHOLIPASE-LIKE PROTEIN 1"/>
    <property type="match status" value="1"/>
</dbReference>
<reference evidence="4 5" key="1">
    <citation type="journal article" date="2019" name="Int. J. Syst. Evol. Microbiol.">
        <title>The Global Catalogue of Microorganisms (GCM) 10K type strain sequencing project: providing services to taxonomists for standard genome sequencing and annotation.</title>
        <authorList>
            <consortium name="The Broad Institute Genomics Platform"/>
            <consortium name="The Broad Institute Genome Sequencing Center for Infectious Disease"/>
            <person name="Wu L."/>
            <person name="Ma J."/>
        </authorList>
    </citation>
    <scope>NUCLEOTIDE SEQUENCE [LARGE SCALE GENOMIC DNA]</scope>
    <source>
        <strain evidence="4 5">XZGYJ-43</strain>
    </source>
</reference>
<dbReference type="Gene3D" id="3.40.50.1820">
    <property type="entry name" value="alpha/beta hydrolase"/>
    <property type="match status" value="1"/>
</dbReference>
<evidence type="ECO:0000256" key="1">
    <source>
        <dbReference type="ARBA" id="ARBA00006499"/>
    </source>
</evidence>
<comment type="similarity">
    <text evidence="1">Belongs to the AB hydrolase superfamily. AB hydrolase 2 family.</text>
</comment>
<dbReference type="InterPro" id="IPR050565">
    <property type="entry name" value="LYPA1-2/EST-like"/>
</dbReference>
<evidence type="ECO:0000313" key="5">
    <source>
        <dbReference type="Proteomes" id="UP001596447"/>
    </source>
</evidence>
<comment type="caution">
    <text evidence="4">The sequence shown here is derived from an EMBL/GenBank/DDBJ whole genome shotgun (WGS) entry which is preliminary data.</text>
</comment>
<accession>A0ABD5Z2K3</accession>
<evidence type="ECO:0000313" key="4">
    <source>
        <dbReference type="EMBL" id="MFC7199426.1"/>
    </source>
</evidence>
<protein>
    <submittedName>
        <fullName evidence="4">Alpha/beta hydrolase</fullName>
    </submittedName>
</protein>
<dbReference type="InterPro" id="IPR003140">
    <property type="entry name" value="PLipase/COase/thioEstase"/>
</dbReference>
<keyword evidence="2 4" id="KW-0378">Hydrolase</keyword>
<evidence type="ECO:0000259" key="3">
    <source>
        <dbReference type="Pfam" id="PF02230"/>
    </source>
</evidence>
<dbReference type="InterPro" id="IPR029058">
    <property type="entry name" value="AB_hydrolase_fold"/>
</dbReference>
<feature type="domain" description="Phospholipase/carboxylesterase/thioesterase" evidence="3">
    <location>
        <begin position="17"/>
        <end position="215"/>
    </location>
</feature>
<dbReference type="EMBL" id="JBHTAR010000011">
    <property type="protein sequence ID" value="MFC7199426.1"/>
    <property type="molecule type" value="Genomic_DNA"/>
</dbReference>
<dbReference type="RefSeq" id="WP_279529357.1">
    <property type="nucleotide sequence ID" value="NZ_CP122312.1"/>
</dbReference>